<organism evidence="16 17">
    <name type="scientific">Geobacter argillaceus</name>
    <dbReference type="NCBI Taxonomy" id="345631"/>
    <lineage>
        <taxon>Bacteria</taxon>
        <taxon>Pseudomonadati</taxon>
        <taxon>Thermodesulfobacteriota</taxon>
        <taxon>Desulfuromonadia</taxon>
        <taxon>Geobacterales</taxon>
        <taxon>Geobacteraceae</taxon>
        <taxon>Geobacter</taxon>
    </lineage>
</organism>
<dbReference type="InterPro" id="IPR003660">
    <property type="entry name" value="HAMP_dom"/>
</dbReference>
<feature type="coiled-coil region" evidence="12">
    <location>
        <begin position="403"/>
        <end position="430"/>
    </location>
</feature>
<keyword evidence="11 13" id="KW-1133">Transmembrane helix</keyword>
<dbReference type="Pfam" id="PF00672">
    <property type="entry name" value="HAMP"/>
    <property type="match status" value="1"/>
</dbReference>
<dbReference type="InterPro" id="IPR050980">
    <property type="entry name" value="2C_sensor_his_kinase"/>
</dbReference>
<dbReference type="RefSeq" id="WP_170241847.1">
    <property type="nucleotide sequence ID" value="NZ_VLLN01000004.1"/>
</dbReference>
<evidence type="ECO:0000256" key="1">
    <source>
        <dbReference type="ARBA" id="ARBA00000085"/>
    </source>
</evidence>
<dbReference type="SUPFAM" id="SSF47384">
    <property type="entry name" value="Homodimeric domain of signal transducing histidine kinase"/>
    <property type="match status" value="1"/>
</dbReference>
<dbReference type="PANTHER" id="PTHR44936:SF10">
    <property type="entry name" value="SENSOR PROTEIN RSTB"/>
    <property type="match status" value="1"/>
</dbReference>
<keyword evidence="6" id="KW-0808">Transferase</keyword>
<comment type="catalytic activity">
    <reaction evidence="1">
        <text>ATP + protein L-histidine = ADP + protein N-phospho-L-histidine.</text>
        <dbReference type="EC" id="2.7.13.3"/>
    </reaction>
</comment>
<dbReference type="Pfam" id="PF00512">
    <property type="entry name" value="HisKA"/>
    <property type="match status" value="1"/>
</dbReference>
<comment type="subcellular location">
    <subcellularLocation>
        <location evidence="2">Cell membrane</location>
        <topology evidence="2">Multi-pass membrane protein</topology>
    </subcellularLocation>
</comment>
<dbReference type="InterPro" id="IPR048760">
    <property type="entry name" value="VP0354-like_sensor_dom"/>
</dbReference>
<dbReference type="Gene3D" id="1.10.287.130">
    <property type="match status" value="1"/>
</dbReference>
<evidence type="ECO:0000256" key="9">
    <source>
        <dbReference type="ARBA" id="ARBA00022777"/>
    </source>
</evidence>
<evidence type="ECO:0000256" key="7">
    <source>
        <dbReference type="ARBA" id="ARBA00022692"/>
    </source>
</evidence>
<keyword evidence="5" id="KW-0597">Phosphoprotein</keyword>
<dbReference type="PANTHER" id="PTHR44936">
    <property type="entry name" value="SENSOR PROTEIN CREC"/>
    <property type="match status" value="1"/>
</dbReference>
<evidence type="ECO:0000256" key="6">
    <source>
        <dbReference type="ARBA" id="ARBA00022679"/>
    </source>
</evidence>
<keyword evidence="13" id="KW-0472">Membrane</keyword>
<dbReference type="EC" id="2.7.13.3" evidence="3"/>
<dbReference type="Proteomes" id="UP000319449">
    <property type="component" value="Unassembled WGS sequence"/>
</dbReference>
<dbReference type="CDD" id="cd00075">
    <property type="entry name" value="HATPase"/>
    <property type="match status" value="1"/>
</dbReference>
<dbReference type="Gene3D" id="6.10.340.10">
    <property type="match status" value="1"/>
</dbReference>
<dbReference type="SUPFAM" id="SSF55874">
    <property type="entry name" value="ATPase domain of HSP90 chaperone/DNA topoisomerase II/histidine kinase"/>
    <property type="match status" value="1"/>
</dbReference>
<dbReference type="CDD" id="cd00082">
    <property type="entry name" value="HisKA"/>
    <property type="match status" value="1"/>
</dbReference>
<evidence type="ECO:0000256" key="8">
    <source>
        <dbReference type="ARBA" id="ARBA00022741"/>
    </source>
</evidence>
<feature type="transmembrane region" description="Helical" evidence="13">
    <location>
        <begin position="310"/>
        <end position="330"/>
    </location>
</feature>
<dbReference type="InterPro" id="IPR036890">
    <property type="entry name" value="HATPase_C_sf"/>
</dbReference>
<dbReference type="EMBL" id="VLLN01000004">
    <property type="protein sequence ID" value="TWJ32529.1"/>
    <property type="molecule type" value="Genomic_DNA"/>
</dbReference>
<dbReference type="SUPFAM" id="SSF158472">
    <property type="entry name" value="HAMP domain-like"/>
    <property type="match status" value="1"/>
</dbReference>
<evidence type="ECO:0000313" key="17">
    <source>
        <dbReference type="Proteomes" id="UP000319449"/>
    </source>
</evidence>
<dbReference type="SMART" id="SM00304">
    <property type="entry name" value="HAMP"/>
    <property type="match status" value="1"/>
</dbReference>
<keyword evidence="8" id="KW-0547">Nucleotide-binding</keyword>
<accession>A0A562WQC8</accession>
<keyword evidence="17" id="KW-1185">Reference proteome</keyword>
<dbReference type="SUPFAM" id="SSF103190">
    <property type="entry name" value="Sensory domain-like"/>
    <property type="match status" value="1"/>
</dbReference>
<dbReference type="SMART" id="SM00388">
    <property type="entry name" value="HisKA"/>
    <property type="match status" value="1"/>
</dbReference>
<dbReference type="GO" id="GO:0005524">
    <property type="term" value="F:ATP binding"/>
    <property type="evidence" value="ECO:0007669"/>
    <property type="project" value="UniProtKB-KW"/>
</dbReference>
<evidence type="ECO:0000259" key="15">
    <source>
        <dbReference type="PROSITE" id="PS50885"/>
    </source>
</evidence>
<evidence type="ECO:0000256" key="10">
    <source>
        <dbReference type="ARBA" id="ARBA00022840"/>
    </source>
</evidence>
<dbReference type="PROSITE" id="PS50109">
    <property type="entry name" value="HIS_KIN"/>
    <property type="match status" value="1"/>
</dbReference>
<keyword evidence="7 13" id="KW-0812">Transmembrane</keyword>
<dbReference type="Pfam" id="PF21623">
    <property type="entry name" value="HK_sensor_dom_bact"/>
    <property type="match status" value="1"/>
</dbReference>
<comment type="caution">
    <text evidence="16">The sequence shown here is derived from an EMBL/GenBank/DDBJ whole genome shotgun (WGS) entry which is preliminary data.</text>
</comment>
<protein>
    <recommendedName>
        <fullName evidence="3">histidine kinase</fullName>
        <ecNumber evidence="3">2.7.13.3</ecNumber>
    </recommendedName>
</protein>
<evidence type="ECO:0000313" key="16">
    <source>
        <dbReference type="EMBL" id="TWJ32529.1"/>
    </source>
</evidence>
<dbReference type="GO" id="GO:0000155">
    <property type="term" value="F:phosphorelay sensor kinase activity"/>
    <property type="evidence" value="ECO:0007669"/>
    <property type="project" value="InterPro"/>
</dbReference>
<dbReference type="SMART" id="SM00387">
    <property type="entry name" value="HATPase_c"/>
    <property type="match status" value="1"/>
</dbReference>
<proteinExistence type="predicted"/>
<keyword evidence="9" id="KW-0418">Kinase</keyword>
<name>A0A562WQC8_9BACT</name>
<dbReference type="InterPro" id="IPR004358">
    <property type="entry name" value="Sig_transdc_His_kin-like_C"/>
</dbReference>
<keyword evidence="4" id="KW-1003">Cell membrane</keyword>
<dbReference type="PRINTS" id="PR00344">
    <property type="entry name" value="BCTRLSENSOR"/>
</dbReference>
<sequence>MLSFRFPIRAKMLVAFIGLALVPMLFLGLLVTRRAERLLGDRVAQELSIEVATAADTIEVYLAGARRDVLSLARFLERRLKTRMTEAEWQGVEEEFLRTMEAEQAYYQVRFIAVDGMESIRVNNERGRLRLVPRYGLQYKGDRYYFREALATAPGKVYLSPLDFNVENGRIEEPRRLVARVATPVRDDSGRVRGVVVINVFGEEMLGTLARLKPSPGIRVILLDEAARFVEMEEQAGTPHFRAGTPEELGNLRGIGIPAPDTKATGIVRTAGDTLLAAASVHAGPGKVWRLFKIYPRAMLFADITRLHRAIMFLAFPLLLLAAGLAIIAARSFSRPIRELSRFAGDVAAGDYNSRSPIASRDELGELATALNDMAGSLASSREKLDEWNRSLQGEVARKVEELRESEAVAEAARKGIQKLERQLIQADRLASLGMLSATVAHEIGNPLAGLKMRLQMLLRKNAAAEPVRGDLERMLALVDRLAEFLTHLTGYVTPAAGAKARTVDLVRALQELEFILREEADRRHISLSLDLPESPLPVCAPGQHLHQVFMNLILNALQATGERGSVSVAVERAGKTVRTTVRDSGPGLPEGVGEHLFEPLFTTKEQGTGLGLAIVRQLVNEMEGSVTLGNHPAGGAVAEVILPERSGECGDES</sequence>
<evidence type="ECO:0000256" key="13">
    <source>
        <dbReference type="SAM" id="Phobius"/>
    </source>
</evidence>
<dbReference type="Gene3D" id="3.30.450.20">
    <property type="entry name" value="PAS domain"/>
    <property type="match status" value="1"/>
</dbReference>
<dbReference type="InterPro" id="IPR005467">
    <property type="entry name" value="His_kinase_dom"/>
</dbReference>
<gene>
    <name evidence="16" type="ORF">JN12_00970</name>
</gene>
<evidence type="ECO:0000256" key="2">
    <source>
        <dbReference type="ARBA" id="ARBA00004651"/>
    </source>
</evidence>
<evidence type="ECO:0000259" key="14">
    <source>
        <dbReference type="PROSITE" id="PS50109"/>
    </source>
</evidence>
<evidence type="ECO:0000256" key="12">
    <source>
        <dbReference type="SAM" id="Coils"/>
    </source>
</evidence>
<dbReference type="PROSITE" id="PS50885">
    <property type="entry name" value="HAMP"/>
    <property type="match status" value="1"/>
</dbReference>
<dbReference type="InterPro" id="IPR003594">
    <property type="entry name" value="HATPase_dom"/>
</dbReference>
<evidence type="ECO:0000256" key="11">
    <source>
        <dbReference type="ARBA" id="ARBA00022989"/>
    </source>
</evidence>
<evidence type="ECO:0000256" key="4">
    <source>
        <dbReference type="ARBA" id="ARBA00022475"/>
    </source>
</evidence>
<dbReference type="InterPro" id="IPR029151">
    <property type="entry name" value="Sensor-like_sf"/>
</dbReference>
<dbReference type="InterPro" id="IPR036097">
    <property type="entry name" value="HisK_dim/P_sf"/>
</dbReference>
<keyword evidence="12" id="KW-0175">Coiled coil</keyword>
<feature type="domain" description="HAMP" evidence="15">
    <location>
        <begin position="331"/>
        <end position="383"/>
    </location>
</feature>
<dbReference type="Pfam" id="PF02518">
    <property type="entry name" value="HATPase_c"/>
    <property type="match status" value="1"/>
</dbReference>
<feature type="domain" description="Histidine kinase" evidence="14">
    <location>
        <begin position="439"/>
        <end position="647"/>
    </location>
</feature>
<dbReference type="Gene3D" id="3.30.565.10">
    <property type="entry name" value="Histidine kinase-like ATPase, C-terminal domain"/>
    <property type="match status" value="1"/>
</dbReference>
<dbReference type="AlphaFoldDB" id="A0A562WQC8"/>
<dbReference type="GO" id="GO:0005886">
    <property type="term" value="C:plasma membrane"/>
    <property type="evidence" value="ECO:0007669"/>
    <property type="project" value="UniProtKB-SubCell"/>
</dbReference>
<keyword evidence="10" id="KW-0067">ATP-binding</keyword>
<dbReference type="InterPro" id="IPR003661">
    <property type="entry name" value="HisK_dim/P_dom"/>
</dbReference>
<evidence type="ECO:0000256" key="5">
    <source>
        <dbReference type="ARBA" id="ARBA00022553"/>
    </source>
</evidence>
<evidence type="ECO:0000256" key="3">
    <source>
        <dbReference type="ARBA" id="ARBA00012438"/>
    </source>
</evidence>
<reference evidence="16 17" key="1">
    <citation type="submission" date="2019-07" db="EMBL/GenBank/DDBJ databases">
        <title>Genomic Encyclopedia of Archaeal and Bacterial Type Strains, Phase II (KMG-II): from individual species to whole genera.</title>
        <authorList>
            <person name="Goeker M."/>
        </authorList>
    </citation>
    <scope>NUCLEOTIDE SEQUENCE [LARGE SCALE GENOMIC DNA]</scope>
    <source>
        <strain evidence="16 17">ATCC BAA-1139</strain>
    </source>
</reference>
<dbReference type="CDD" id="cd06225">
    <property type="entry name" value="HAMP"/>
    <property type="match status" value="1"/>
</dbReference>